<reference evidence="1 2" key="1">
    <citation type="journal article" date="2015" name="J. Biotechnol.">
        <title>Complete genome sequence of a malodorant-producing acetogen, Clostridium scatologenes ATCC 25775(T).</title>
        <authorList>
            <person name="Zhu Z."/>
            <person name="Guo T."/>
            <person name="Zheng H."/>
            <person name="Song T."/>
            <person name="Ouyang P."/>
            <person name="Xie J."/>
        </authorList>
    </citation>
    <scope>NUCLEOTIDE SEQUENCE [LARGE SCALE GENOMIC DNA]</scope>
    <source>
        <strain evidence="1 2">ATCC 25775</strain>
    </source>
</reference>
<organism evidence="1 2">
    <name type="scientific">Clostridium scatologenes</name>
    <dbReference type="NCBI Taxonomy" id="1548"/>
    <lineage>
        <taxon>Bacteria</taxon>
        <taxon>Bacillati</taxon>
        <taxon>Bacillota</taxon>
        <taxon>Clostridia</taxon>
        <taxon>Eubacteriales</taxon>
        <taxon>Clostridiaceae</taxon>
        <taxon>Clostridium</taxon>
    </lineage>
</organism>
<sequence length="53" mass="6099">MNNNKAMESLKKICTPVCDYLKDNYNPHCTVIITDNEIKLVEDKICIPVRSDD</sequence>
<dbReference type="KEGG" id="csq:CSCA_1374"/>
<dbReference type="Proteomes" id="UP000033115">
    <property type="component" value="Chromosome"/>
</dbReference>
<dbReference type="EMBL" id="CP009933">
    <property type="protein sequence ID" value="AKA68499.1"/>
    <property type="molecule type" value="Genomic_DNA"/>
</dbReference>
<dbReference type="RefSeq" id="WP_169748479.1">
    <property type="nucleotide sequence ID" value="NZ_CP009933.1"/>
</dbReference>
<name>A0A0E3JY10_CLOSL</name>
<gene>
    <name evidence="1" type="ORF">CSCA_1374</name>
</gene>
<protein>
    <submittedName>
        <fullName evidence="1">Uncharacterized protein</fullName>
    </submittedName>
</protein>
<dbReference type="AlphaFoldDB" id="A0A0E3JY10"/>
<evidence type="ECO:0000313" key="2">
    <source>
        <dbReference type="Proteomes" id="UP000033115"/>
    </source>
</evidence>
<dbReference type="HOGENOM" id="CLU_213613_0_0_9"/>
<proteinExistence type="predicted"/>
<evidence type="ECO:0000313" key="1">
    <source>
        <dbReference type="EMBL" id="AKA68499.1"/>
    </source>
</evidence>
<accession>A0A0E3JY10</accession>
<keyword evidence="2" id="KW-1185">Reference proteome</keyword>
<dbReference type="STRING" id="1548.CSCA_1374"/>